<accession>A0ABU7LJ20</accession>
<dbReference type="Proteomes" id="UP001336020">
    <property type="component" value="Unassembled WGS sequence"/>
</dbReference>
<evidence type="ECO:0008006" key="4">
    <source>
        <dbReference type="Google" id="ProtNLM"/>
    </source>
</evidence>
<dbReference type="RefSeq" id="WP_330136720.1">
    <property type="nucleotide sequence ID" value="NZ_JAUTXY010000019.1"/>
</dbReference>
<feature type="region of interest" description="Disordered" evidence="1">
    <location>
        <begin position="21"/>
        <end position="41"/>
    </location>
</feature>
<name>A0ABU7LJ20_9NOCA</name>
<comment type="caution">
    <text evidence="2">The sequence shown here is derived from an EMBL/GenBank/DDBJ whole genome shotgun (WGS) entry which is preliminary data.</text>
</comment>
<proteinExistence type="predicted"/>
<organism evidence="2 3">
    <name type="scientific">Rhodococcus artemisiae</name>
    <dbReference type="NCBI Taxonomy" id="714159"/>
    <lineage>
        <taxon>Bacteria</taxon>
        <taxon>Bacillati</taxon>
        <taxon>Actinomycetota</taxon>
        <taxon>Actinomycetes</taxon>
        <taxon>Mycobacteriales</taxon>
        <taxon>Nocardiaceae</taxon>
        <taxon>Rhodococcus</taxon>
    </lineage>
</organism>
<protein>
    <recommendedName>
        <fullName evidence="4">RelA/SpoT family protein</fullName>
    </recommendedName>
</protein>
<sequence length="268" mass="29476">MCRSDKEGGHRCADHLRHREASIDDIRPDPAPGRPDIDWATDTASTPEQLYRDYPDHVAALVVDTMTAAKQQEAAMTSDVLAALPSGARMHGLVFRMKSPDSLARKLDQRCKKAPFTPPEQHAADITDVVRYTAISRPDQVVATARSMADGLAACGWTVVEAEQSYLEGNQYKGLHMLARHSSGHIAEFQFHTDASQQLKDETHVDYEKARDTRVPAAERAALTEKMTARWAKLSTPAGLAALAELGGCAVTPKRYAQRTMNRGRDAQ</sequence>
<dbReference type="EMBL" id="JAUTXY010000019">
    <property type="protein sequence ID" value="MEE2061561.1"/>
    <property type="molecule type" value="Genomic_DNA"/>
</dbReference>
<evidence type="ECO:0000313" key="2">
    <source>
        <dbReference type="EMBL" id="MEE2061561.1"/>
    </source>
</evidence>
<keyword evidence="3" id="KW-1185">Reference proteome</keyword>
<evidence type="ECO:0000313" key="3">
    <source>
        <dbReference type="Proteomes" id="UP001336020"/>
    </source>
</evidence>
<gene>
    <name evidence="2" type="ORF">Q7514_28970</name>
</gene>
<evidence type="ECO:0000256" key="1">
    <source>
        <dbReference type="SAM" id="MobiDB-lite"/>
    </source>
</evidence>
<reference evidence="2 3" key="1">
    <citation type="submission" date="2023-07" db="EMBL/GenBank/DDBJ databases">
        <authorList>
            <person name="Girao M."/>
            <person name="Carvalho M.F."/>
        </authorList>
    </citation>
    <scope>NUCLEOTIDE SEQUENCE [LARGE SCALE GENOMIC DNA]</scope>
    <source>
        <strain evidence="2 3">YIM65754</strain>
    </source>
</reference>